<protein>
    <submittedName>
        <fullName evidence="2">Uncharacterized protein</fullName>
    </submittedName>
</protein>
<evidence type="ECO:0000256" key="1">
    <source>
        <dbReference type="SAM" id="MobiDB-lite"/>
    </source>
</evidence>
<evidence type="ECO:0000313" key="2">
    <source>
        <dbReference type="EMBL" id="KAK7749672.1"/>
    </source>
</evidence>
<sequence>MARPPPDDDINNSILNATTFTTNPEATPESPGTNTTQTPPAMPPWFPYQQPTDTDPSADPPPPLPATLDAPSPAEDLALQSWLGRNRAYLTTIPWHRYPSLPVLSYLWGYNDADFRHDCLSSLMFYTRSTGRRLTTEERDALLEPVTRLAVAASYDRPLAVGLGAWLVARSWAKSGAREAFRRAAEGAAANAAAAAAAASAASAAGTTGGTLGADGHITHFSTPQHHHNHHHQGATGAAGAFGQQGRRNPGRVLGTLFKRMGRASVPGLLCFAGYQVLWESYRVYLGENEIDSIREDPRLEEMVIQMDKNMASRVGDLEDLLRRRG</sequence>
<feature type="compositionally biased region" description="Polar residues" evidence="1">
    <location>
        <begin position="11"/>
        <end position="39"/>
    </location>
</feature>
<feature type="region of interest" description="Disordered" evidence="1">
    <location>
        <begin position="1"/>
        <end position="72"/>
    </location>
</feature>
<feature type="region of interest" description="Disordered" evidence="1">
    <location>
        <begin position="224"/>
        <end position="247"/>
    </location>
</feature>
<dbReference type="EMBL" id="JAJSPL020000001">
    <property type="protein sequence ID" value="KAK7749672.1"/>
    <property type="molecule type" value="Genomic_DNA"/>
</dbReference>
<proteinExistence type="predicted"/>
<accession>A0AAN9YPC3</accession>
<dbReference type="Proteomes" id="UP001320245">
    <property type="component" value="Unassembled WGS sequence"/>
</dbReference>
<comment type="caution">
    <text evidence="2">The sequence shown here is derived from an EMBL/GenBank/DDBJ whole genome shotgun (WGS) entry which is preliminary data.</text>
</comment>
<evidence type="ECO:0000313" key="3">
    <source>
        <dbReference type="Proteomes" id="UP001320245"/>
    </source>
</evidence>
<name>A0AAN9YPC3_9PEZI</name>
<gene>
    <name evidence="2" type="ORF">SLS53_000251</name>
</gene>
<feature type="compositionally biased region" description="Low complexity" evidence="1">
    <location>
        <begin position="234"/>
        <end position="246"/>
    </location>
</feature>
<organism evidence="2 3">
    <name type="scientific">Cytospora paraplurivora</name>
    <dbReference type="NCBI Taxonomy" id="2898453"/>
    <lineage>
        <taxon>Eukaryota</taxon>
        <taxon>Fungi</taxon>
        <taxon>Dikarya</taxon>
        <taxon>Ascomycota</taxon>
        <taxon>Pezizomycotina</taxon>
        <taxon>Sordariomycetes</taxon>
        <taxon>Sordariomycetidae</taxon>
        <taxon>Diaporthales</taxon>
        <taxon>Cytosporaceae</taxon>
        <taxon>Cytospora</taxon>
    </lineage>
</organism>
<dbReference type="AlphaFoldDB" id="A0AAN9YPC3"/>
<reference evidence="2 3" key="1">
    <citation type="journal article" date="2023" name="PLoS ONE">
        <title>Cytospora paraplurivora sp. nov. isolated from orchards with fruit tree decline syndrome in Ontario, Canada.</title>
        <authorList>
            <person name="Ilyukhin E."/>
            <person name="Nguyen H.D.T."/>
            <person name="Castle A.J."/>
            <person name="Ellouze W."/>
        </authorList>
    </citation>
    <scope>NUCLEOTIDE SEQUENCE [LARGE SCALE GENOMIC DNA]</scope>
    <source>
        <strain evidence="2 3">FDS-564</strain>
    </source>
</reference>
<keyword evidence="3" id="KW-1185">Reference proteome</keyword>